<organism evidence="2">
    <name type="scientific">Mytilus californianus</name>
    <name type="common">California mussel</name>
    <dbReference type="NCBI Taxonomy" id="6549"/>
    <lineage>
        <taxon>Eukaryota</taxon>
        <taxon>Metazoa</taxon>
        <taxon>Spiralia</taxon>
        <taxon>Lophotrochozoa</taxon>
        <taxon>Mollusca</taxon>
        <taxon>Bivalvia</taxon>
        <taxon>Autobranchia</taxon>
        <taxon>Pteriomorphia</taxon>
        <taxon>Mytilida</taxon>
        <taxon>Mytiloidea</taxon>
        <taxon>Mytilidae</taxon>
        <taxon>Mytilinae</taxon>
        <taxon>Mytilus</taxon>
    </lineage>
</organism>
<dbReference type="Gene3D" id="2.10.80.10">
    <property type="entry name" value="Lipase, subunit A"/>
    <property type="match status" value="1"/>
</dbReference>
<keyword evidence="1" id="KW-0732">Signal</keyword>
<feature type="signal peptide" evidence="1">
    <location>
        <begin position="1"/>
        <end position="23"/>
    </location>
</feature>
<feature type="chain" id="PRO_5012917298" evidence="1">
    <location>
        <begin position="24"/>
        <end position="120"/>
    </location>
</feature>
<evidence type="ECO:0000256" key="1">
    <source>
        <dbReference type="SAM" id="SignalP"/>
    </source>
</evidence>
<dbReference type="AlphaFoldDB" id="A0A223HCK7"/>
<protein>
    <submittedName>
        <fullName evidence="2">Foot protein 14</fullName>
    </submittedName>
</protein>
<dbReference type="EMBL" id="KY627774">
    <property type="protein sequence ID" value="AST36133.1"/>
    <property type="molecule type" value="mRNA"/>
</dbReference>
<proteinExistence type="evidence at transcript level"/>
<sequence length="120" mass="13006">MRNVLTSFIICVVALLIIHTAECQNVGSPCNDFSDCGYRSYCCVSKNRPRGRKRRSTDAIGTCHNIGTEGAACLVNNQEKPWNSIFFVSCPCQTPLTCIGSGVIDIPLGETGKCGYPRKG</sequence>
<reference evidence="2" key="1">
    <citation type="submission" date="2017-02" db="EMBL/GenBank/DDBJ databases">
        <title>A cohort of new mussel foot proteins (Mytilus californianus).</title>
        <authorList>
            <person name="DeMartini D.G."/>
            <person name="Waite J.H."/>
        </authorList>
    </citation>
    <scope>NUCLEOTIDE SEQUENCE</scope>
    <source>
        <tissue evidence="2">Foot phenol gland</tissue>
    </source>
</reference>
<accession>A0A223HCK7</accession>
<evidence type="ECO:0000313" key="2">
    <source>
        <dbReference type="EMBL" id="AST36133.1"/>
    </source>
</evidence>
<name>A0A223HCK7_MYTCA</name>